<dbReference type="InterPro" id="IPR008979">
    <property type="entry name" value="Galactose-bd-like_sf"/>
</dbReference>
<dbReference type="Gene3D" id="1.10.238.10">
    <property type="entry name" value="EF-hand"/>
    <property type="match status" value="1"/>
</dbReference>
<accession>A0A6P7U0P7</accession>
<protein>
    <submittedName>
        <fullName evidence="6">Zinc finger ZZ-type and EF-hand domain-containing protein 1</fullName>
    </submittedName>
</protein>
<dbReference type="InterPro" id="IPR040099">
    <property type="entry name" value="ZZEF1"/>
</dbReference>
<dbReference type="GO" id="GO:0008270">
    <property type="term" value="F:zinc ion binding"/>
    <property type="evidence" value="ECO:0007669"/>
    <property type="project" value="UniProtKB-KW"/>
</dbReference>
<evidence type="ECO:0000313" key="6">
    <source>
        <dbReference type="RefSeq" id="XP_029654546.1"/>
    </source>
</evidence>
<dbReference type="KEGG" id="osn:115228010"/>
<dbReference type="Proteomes" id="UP000515154">
    <property type="component" value="Unplaced"/>
</dbReference>
<keyword evidence="2" id="KW-0863">Zinc-finger</keyword>
<keyword evidence="3" id="KW-0862">Zinc</keyword>
<dbReference type="Gene3D" id="2.60.120.260">
    <property type="entry name" value="Galactose-binding domain-like"/>
    <property type="match status" value="1"/>
</dbReference>
<proteinExistence type="predicted"/>
<gene>
    <name evidence="6" type="primary">LOC115228010</name>
</gene>
<dbReference type="PANTHER" id="PTHR22772">
    <property type="entry name" value="NOVEL ZZ TYPE ZINC FINGER DOMAIN CONTAINING PROTEIN"/>
    <property type="match status" value="1"/>
</dbReference>
<evidence type="ECO:0000259" key="4">
    <source>
        <dbReference type="PROSITE" id="PS51284"/>
    </source>
</evidence>
<dbReference type="InterPro" id="IPR000433">
    <property type="entry name" value="Znf_ZZ"/>
</dbReference>
<reference evidence="6" key="1">
    <citation type="submission" date="2025-08" db="UniProtKB">
        <authorList>
            <consortium name="RefSeq"/>
        </authorList>
    </citation>
    <scope>IDENTIFICATION</scope>
</reference>
<dbReference type="SUPFAM" id="SSF49785">
    <property type="entry name" value="Galactose-binding domain-like"/>
    <property type="match status" value="1"/>
</dbReference>
<name>A0A6P7U0P7_9MOLL</name>
<dbReference type="PANTHER" id="PTHR22772:SF4">
    <property type="entry name" value="ZINC FINGER ZZ-TYPE AND EF-HAND DOMAIN-CONTAINING PROTEIN 1"/>
    <property type="match status" value="1"/>
</dbReference>
<dbReference type="Gene3D" id="3.30.60.90">
    <property type="match status" value="1"/>
</dbReference>
<dbReference type="InterPro" id="IPR004939">
    <property type="entry name" value="APC_su10/DOC_dom"/>
</dbReference>
<evidence type="ECO:0000256" key="1">
    <source>
        <dbReference type="ARBA" id="ARBA00022723"/>
    </source>
</evidence>
<evidence type="ECO:0000313" key="5">
    <source>
        <dbReference type="Proteomes" id="UP000515154"/>
    </source>
</evidence>
<sequence>MGNTSSSTETDEDLSEDTCMEYGEDGLEGLSGSKENCLLQLTEQLFDLSSLRSMACKLDEEVLQDFISMYQTYILRWIEERMSRKETTVTMREFCDMLTSKGASEKEAALAFQTFDTDGIGTAELQDIEQEIESSSDQSKGVFTEPERSIRKLKTTALIHDVGHIFLEEPIKDNYSLKILKFLIQNRAPSSSLSLPILKGVTNVMDLRLALVKSSFKSMDVLASDELLRNGEEVQQVQRCICSIEVSTNTSNSERLLNGNTSSYWQSDGTCRSHWIRLRIKNNVVIKQLSMNVSSLDQSYMPQLVSISVGKTTSLLKEIKELRIPNHVNGDYVLIENLTTYFPIIQINIKRCHSDGCDTRVHGVKAVGYRLRAKDPGLSVADASAVWFIQLLSMWITSVMPNDKTLKRKILLRTRSALTHMQPLSLSQASNERPYFLSKNVLKEVDNFLTDVVFDSTGRVVPADLDILLSFNMARGSVKGLISTIKVLQNFPDLSLSCNQLMTKMIKSKNTALEKQSSSFYMPLCGCEGGQLEDKSKQNSNNSSSSSNTTNLRSIQVYLTEGRKSVDLFFKAPDFVTLTKLMIKVISGSRGSRQGLVFVYGDQNDFCQDDHVSKYAAYDEWTQQDIQSHLAQEQCLPYSENDPVAAFHFEDTWDELEIPVLWYPEGKYVLVKFLEPRSDTSGKLGVKSIQFSGFHKKITFSRMLPPQPLFNPMKELVNVDEMQTLILNFLIDLAQVQFSTKKVNRLDVLDVDDIPVQDIWNLFRIYIKEENFEKAGALIRLLHCLLPVMTSLNEDQKAAIVDMFHYLCQTLDNQCDDTNPMYKMIRQLIYDGAAVFFPDKESRGSKLLNLMDDVEKLIEKPSVQLVFQSLCQFYTTADPMSLLYLPSGNLDKAENFDSQKTLALLENLISVIYRDLCDVVNRNSTNDQLLPLHNLFSSLQATVTYWCWQHLNSNDENSKAIAKHIFLRFSLSIAQKVEEAFQFLLAKKDDVIEVLPKLDKLFPSLPFRQLLILLSSTIEVLDPESRCLLLQHFKPILLQLRQLSLELHELFPDLSHNFWVNENKDDVILKVWQVESPSCYDSKEQISQVFLCPGASKMVVNFDSCCETESRFDYLQFKDSAGKSFRFHHKVGLADWPNTFTFDGSSLYFNFKSETGKTDWEYKFRVTARGSADTILTWPYDMLLLLTKFLGQLCGSTMSANPVTGKTPIILLFDETSEDLCDSALWTTIFRGGYVTPIIQRSLSGNYSTDSNPDVLHLINNMNSTWNLADQPGLGQILLKRCREHCKPQQIGGSEFDQTITAVFSALLWHHQDLREELENFSEKEGVIEISDKIYAAYNLAESKRKKLMSERQKIAVEADKAPWSSAGVQNPVQACQEKALFLLKFTGLNKYQLKGNMSSSDESFKLVMEFIENDKWSIEKVKKMLKERSEYAQVLGDIYNFICEFITKMSDQGDILQIPIIVFLQELLSHQTTSLHCCQALDGCGLELENKIRDAFYKLVEKLLEAFYVCKKQKLSRVKNQAFNCYQAFLLHILDIHWQMNDLVFLTKTDLATFLFNMAKDNMITKNCQVDYIDETEELEEYKRHMKLLKKIDRQDVMHMYEVKKGAEKKDMVIFMSKFSMLLEMQFECNSCQKIVHSHYKCLQCSALDFCASCITGGCFKNDKENEDHNEDHDIIYIAYHCDVCNGYIMGTRVQCAECSYHVCFGCYKLGQVPSPHKTSHKVKIIPRLKSKSIVIETYIQQHAWLLYSCLALQLNRMTHQPADTCGIRYHELAVNLNNNCINMVLNDLLNGFSENEMNFLKEPLLLETCDEQFFSSHIHFKLLSLLGTLFSGNSKSTITANKSENMSLETFTHFLKTMLKISFIDTNYDSTTRFMATGLLTRLLCRSSLKCADESIESLAGDLPDFPSATAKIGEKMINFLLHQGACNVEYGNTQQACTIACMIQRLNKTEHWNPVVVNCLYECISPLFEKLASNPEGTPLVLFCMFVLTGFPHIPSIGSLIHYSWNGQKEKPGIVLKTYCEKRQTLIADVVSKKVHCVDDDSFSVVNEGIDISRCEHKFIELVINLIKQLCKIFKDKKKLCMDLTWVMALLQKLLYQIFTNLSALFVKDVYDPALIQCLVDLASQGTGLSKQWLLKDLELLMLLQYMTKSNSIHNAKKASQKSPKFGGMDSQSRQLQDLDIPDASSVKVEKLVLADLSDIENTHPFHQTDSFEVIVENFLSKKAEDSSVSDPLNPCDDILPTSSNDQTIDSGVQFLEFKGIKEVLTSCTTEEVPHCFEDLITLPDEVQNDIEQERHKKSAELLQKEHKSRVSDIYLLKLARAIVVLYSRQLLVSLLSAWPDEVAPVGAKLFGVSDGHQVSCIFDLLHGVLPKKVTDQAIENGTKRCDLALLPEVALMACQFLEEDNDVVICRESKHNYDNNTKEEEKIHVPGASYLTVTFDNMCSTEEGCDELEFSTTPDFQSNVHEISGVSRSNWTSFQVPGDSLYYNFTSDSENTFWGYKFTVVAGFRDRFTTGYLILRTLLFSDLSRYLPIKDIWAHLVHVACKQTHVKRLNTIFLLLRILHIQLEHPENKSLINLTLLRPLWKLYVSLSQTTSQQPNQQPLPIQRALTELFLHTENLAVEWDIKEEYLLALQEPKEILAKVFHGACVIAAIGLALGVKNSALEAILGKSKSS</sequence>
<dbReference type="Pfam" id="PF03256">
    <property type="entry name" value="ANAPC10"/>
    <property type="match status" value="1"/>
</dbReference>
<feature type="domain" description="DOC" evidence="4">
    <location>
        <begin position="214"/>
        <end position="393"/>
    </location>
</feature>
<dbReference type="SMART" id="SM00291">
    <property type="entry name" value="ZnF_ZZ"/>
    <property type="match status" value="2"/>
</dbReference>
<dbReference type="PROSITE" id="PS51284">
    <property type="entry name" value="DOC"/>
    <property type="match status" value="1"/>
</dbReference>
<dbReference type="InterPro" id="IPR043145">
    <property type="entry name" value="Znf_ZZ_sf"/>
</dbReference>
<dbReference type="RefSeq" id="XP_029654546.1">
    <property type="nucleotide sequence ID" value="XM_029798686.2"/>
</dbReference>
<dbReference type="SMART" id="SM01337">
    <property type="entry name" value="APC10"/>
    <property type="match status" value="1"/>
</dbReference>
<organism evidence="5 6">
    <name type="scientific">Octopus sinensis</name>
    <name type="common">East Asian common octopus</name>
    <dbReference type="NCBI Taxonomy" id="2607531"/>
    <lineage>
        <taxon>Eukaryota</taxon>
        <taxon>Metazoa</taxon>
        <taxon>Spiralia</taxon>
        <taxon>Lophotrochozoa</taxon>
        <taxon>Mollusca</taxon>
        <taxon>Cephalopoda</taxon>
        <taxon>Coleoidea</taxon>
        <taxon>Octopodiformes</taxon>
        <taxon>Octopoda</taxon>
        <taxon>Incirrata</taxon>
        <taxon>Octopodidae</taxon>
        <taxon>Octopus</taxon>
    </lineage>
</organism>
<keyword evidence="5" id="KW-1185">Reference proteome</keyword>
<evidence type="ECO:0000256" key="3">
    <source>
        <dbReference type="ARBA" id="ARBA00022833"/>
    </source>
</evidence>
<evidence type="ECO:0000256" key="2">
    <source>
        <dbReference type="ARBA" id="ARBA00022771"/>
    </source>
</evidence>
<dbReference type="SUPFAM" id="SSF57850">
    <property type="entry name" value="RING/U-box"/>
    <property type="match status" value="2"/>
</dbReference>
<keyword evidence="1" id="KW-0479">Metal-binding</keyword>